<evidence type="ECO:0000256" key="1">
    <source>
        <dbReference type="SAM" id="MobiDB-lite"/>
    </source>
</evidence>
<dbReference type="Proteomes" id="UP000663844">
    <property type="component" value="Unassembled WGS sequence"/>
</dbReference>
<evidence type="ECO:0000313" key="3">
    <source>
        <dbReference type="EMBL" id="CAF4174343.1"/>
    </source>
</evidence>
<evidence type="ECO:0000313" key="2">
    <source>
        <dbReference type="EMBL" id="CAF1459906.1"/>
    </source>
</evidence>
<dbReference type="AlphaFoldDB" id="A0A819ZH67"/>
<comment type="caution">
    <text evidence="3">The sequence shown here is derived from an EMBL/GenBank/DDBJ whole genome shotgun (WGS) entry which is preliminary data.</text>
</comment>
<feature type="region of interest" description="Disordered" evidence="1">
    <location>
        <begin position="1"/>
        <end position="20"/>
    </location>
</feature>
<accession>A0A819ZH67</accession>
<evidence type="ECO:0000313" key="4">
    <source>
        <dbReference type="Proteomes" id="UP000663844"/>
    </source>
</evidence>
<organism evidence="3 4">
    <name type="scientific">Adineta steineri</name>
    <dbReference type="NCBI Taxonomy" id="433720"/>
    <lineage>
        <taxon>Eukaryota</taxon>
        <taxon>Metazoa</taxon>
        <taxon>Spiralia</taxon>
        <taxon>Gnathifera</taxon>
        <taxon>Rotifera</taxon>
        <taxon>Eurotatoria</taxon>
        <taxon>Bdelloidea</taxon>
        <taxon>Adinetida</taxon>
        <taxon>Adinetidae</taxon>
        <taxon>Adineta</taxon>
    </lineage>
</organism>
<sequence>MTANNSQYGNSPSTPSFENNASQSNINLLLLDEIHITNESTLQFNEINMIPSQMPAISNTLEHSNVTQRRESRRTRRQRRRQRWREQQELLRQEQSQEEEQQQQRYYQQQNLQRRQRQHEWYYERRRRRRSSYFSEHLDSFEEPMDELYKWPLLEAYEWEKMDPNERWEQEQINELEGFAALEQLILIQDELEQ</sequence>
<proteinExistence type="predicted"/>
<gene>
    <name evidence="2" type="ORF">JYZ213_LOCUS41190</name>
    <name evidence="3" type="ORF">OXD698_LOCUS39357</name>
</gene>
<feature type="region of interest" description="Disordered" evidence="1">
    <location>
        <begin position="59"/>
        <end position="79"/>
    </location>
</feature>
<reference evidence="3" key="1">
    <citation type="submission" date="2021-02" db="EMBL/GenBank/DDBJ databases">
        <authorList>
            <person name="Nowell W R."/>
        </authorList>
    </citation>
    <scope>NUCLEOTIDE SEQUENCE</scope>
</reference>
<name>A0A819ZH67_9BILA</name>
<dbReference type="EMBL" id="CAJOAZ010007963">
    <property type="protein sequence ID" value="CAF4174343.1"/>
    <property type="molecule type" value="Genomic_DNA"/>
</dbReference>
<dbReference type="EMBL" id="CAJNOG010001630">
    <property type="protein sequence ID" value="CAF1459906.1"/>
    <property type="molecule type" value="Genomic_DNA"/>
</dbReference>
<dbReference type="Proteomes" id="UP000663845">
    <property type="component" value="Unassembled WGS sequence"/>
</dbReference>
<protein>
    <submittedName>
        <fullName evidence="3">Uncharacterized protein</fullName>
    </submittedName>
</protein>